<proteinExistence type="predicted"/>
<dbReference type="EMBL" id="CAJNOU010003527">
    <property type="protein sequence ID" value="CAF1395420.1"/>
    <property type="molecule type" value="Genomic_DNA"/>
</dbReference>
<evidence type="ECO:0000259" key="12">
    <source>
        <dbReference type="PROSITE" id="PS51186"/>
    </source>
</evidence>
<evidence type="ECO:0000313" key="14">
    <source>
        <dbReference type="EMBL" id="CAF4020322.1"/>
    </source>
</evidence>
<comment type="catalytic activity">
    <reaction evidence="8">
        <text>N-terminal L-methionyl-L-valyl-[protein] + acetyl-CoA = N-terminal N(alpha)-acetyl-L-methionyl-L-valyl-[protein] + CoA + H(+)</text>
        <dbReference type="Rhea" id="RHEA:50572"/>
        <dbReference type="Rhea" id="RHEA-COMP:12730"/>
        <dbReference type="Rhea" id="RHEA-COMP:12731"/>
        <dbReference type="ChEBI" id="CHEBI:15378"/>
        <dbReference type="ChEBI" id="CHEBI:57287"/>
        <dbReference type="ChEBI" id="CHEBI:57288"/>
        <dbReference type="ChEBI" id="CHEBI:133402"/>
        <dbReference type="ChEBI" id="CHEBI:133403"/>
        <dbReference type="EC" id="2.3.1.258"/>
    </reaction>
</comment>
<comment type="caution">
    <text evidence="13">The sequence shown here is derived from an EMBL/GenBank/DDBJ whole genome shotgun (WGS) entry which is preliminary data.</text>
</comment>
<evidence type="ECO:0000256" key="5">
    <source>
        <dbReference type="ARBA" id="ARBA00048335"/>
    </source>
</evidence>
<comment type="catalytic activity">
    <reaction evidence="6">
        <text>N-terminal L-methionyl-L-phenylalanyl-[protein] + acetyl-CoA = N-terminal N(alpha)-acetyl-L-methionyl-L-phenylalanyl-[protein] + CoA + H(+)</text>
        <dbReference type="Rhea" id="RHEA:50528"/>
        <dbReference type="Rhea" id="RHEA-COMP:12715"/>
        <dbReference type="Rhea" id="RHEA-COMP:12716"/>
        <dbReference type="ChEBI" id="CHEBI:15378"/>
        <dbReference type="ChEBI" id="CHEBI:57287"/>
        <dbReference type="ChEBI" id="CHEBI:57288"/>
        <dbReference type="ChEBI" id="CHEBI:133382"/>
        <dbReference type="ChEBI" id="CHEBI:133383"/>
        <dbReference type="EC" id="2.3.1.258"/>
    </reaction>
</comment>
<dbReference type="Proteomes" id="UP000663889">
    <property type="component" value="Unassembled WGS sequence"/>
</dbReference>
<name>A0A815KMC6_9BILA</name>
<comment type="catalytic activity">
    <reaction evidence="5">
        <text>N-terminal L-methionyl-L-tyrosyl-[protein] + acetyl-CoA = N-terminal N(alpha)-acetyl-L-methionyl-L-tyrosyl-[protein] + CoA + H(+)</text>
        <dbReference type="Rhea" id="RHEA:50532"/>
        <dbReference type="Rhea" id="RHEA-COMP:12717"/>
        <dbReference type="Rhea" id="RHEA-COMP:12718"/>
        <dbReference type="ChEBI" id="CHEBI:15378"/>
        <dbReference type="ChEBI" id="CHEBI:57287"/>
        <dbReference type="ChEBI" id="CHEBI:57288"/>
        <dbReference type="ChEBI" id="CHEBI:133384"/>
        <dbReference type="ChEBI" id="CHEBI:133385"/>
        <dbReference type="EC" id="2.3.1.258"/>
    </reaction>
</comment>
<dbReference type="GO" id="GO:0007064">
    <property type="term" value="P:mitotic sister chromatid cohesion"/>
    <property type="evidence" value="ECO:0007669"/>
    <property type="project" value="TreeGrafter"/>
</dbReference>
<gene>
    <name evidence="14" type="ORF">FNK824_LOCUS27034</name>
    <name evidence="13" type="ORF">SEV965_LOCUS31160</name>
</gene>
<evidence type="ECO:0000256" key="4">
    <source>
        <dbReference type="ARBA" id="ARBA00048251"/>
    </source>
</evidence>
<dbReference type="SUPFAM" id="SSF55729">
    <property type="entry name" value="Acyl-CoA N-acyltransferases (Nat)"/>
    <property type="match status" value="1"/>
</dbReference>
<evidence type="ECO:0000256" key="9">
    <source>
        <dbReference type="ARBA" id="ARBA00049002"/>
    </source>
</evidence>
<comment type="catalytic activity">
    <reaction evidence="7">
        <text>N-terminal L-methionyl-L-lysyl-[protein] + acetyl-CoA = N-terminal N(alpha)-acetyl-L-methionyl-L-lysyl-[protein] + CoA + H(+)</text>
        <dbReference type="Rhea" id="RHEA:50580"/>
        <dbReference type="Rhea" id="RHEA-COMP:12734"/>
        <dbReference type="Rhea" id="RHEA-COMP:12735"/>
        <dbReference type="ChEBI" id="CHEBI:15378"/>
        <dbReference type="ChEBI" id="CHEBI:57287"/>
        <dbReference type="ChEBI" id="CHEBI:57288"/>
        <dbReference type="ChEBI" id="CHEBI:133406"/>
        <dbReference type="ChEBI" id="CHEBI:133407"/>
        <dbReference type="EC" id="2.3.1.258"/>
    </reaction>
</comment>
<evidence type="ECO:0000256" key="8">
    <source>
        <dbReference type="ARBA" id="ARBA00048799"/>
    </source>
</evidence>
<evidence type="ECO:0000256" key="1">
    <source>
        <dbReference type="ARBA" id="ARBA00022679"/>
    </source>
</evidence>
<dbReference type="PANTHER" id="PTHR42919:SF8">
    <property type="entry name" value="N-ALPHA-ACETYLTRANSFERASE 50"/>
    <property type="match status" value="1"/>
</dbReference>
<comment type="catalytic activity">
    <reaction evidence="10">
        <text>N-terminal L-methionyl-L-leucyl-[protein] + acetyl-CoA = N-terminal N(alpha)-acetyl-L-methionyl-L-leucyl-[protein] + CoA + H(+)</text>
        <dbReference type="Rhea" id="RHEA:50520"/>
        <dbReference type="Rhea" id="RHEA-COMP:12711"/>
        <dbReference type="Rhea" id="RHEA-COMP:12712"/>
        <dbReference type="ChEBI" id="CHEBI:15378"/>
        <dbReference type="ChEBI" id="CHEBI:57287"/>
        <dbReference type="ChEBI" id="CHEBI:57288"/>
        <dbReference type="ChEBI" id="CHEBI:133377"/>
        <dbReference type="ChEBI" id="CHEBI:133378"/>
        <dbReference type="EC" id="2.3.1.258"/>
    </reaction>
</comment>
<dbReference type="AlphaFoldDB" id="A0A815KMC6"/>
<dbReference type="CDD" id="cd04301">
    <property type="entry name" value="NAT_SF"/>
    <property type="match status" value="1"/>
</dbReference>
<dbReference type="Proteomes" id="UP000663874">
    <property type="component" value="Unassembled WGS sequence"/>
</dbReference>
<dbReference type="PROSITE" id="PS51186">
    <property type="entry name" value="GNAT"/>
    <property type="match status" value="1"/>
</dbReference>
<comment type="catalytic activity">
    <reaction evidence="9">
        <text>N-terminal L-methionyl-L-alanyl-[protein] + acetyl-CoA = N-terminal N(alpha)-acetyl-L-methionyl-L-alanyl-[protein] + CoA + H(+)</text>
        <dbReference type="Rhea" id="RHEA:50564"/>
        <dbReference type="Rhea" id="RHEA-COMP:12726"/>
        <dbReference type="Rhea" id="RHEA-COMP:12727"/>
        <dbReference type="ChEBI" id="CHEBI:15378"/>
        <dbReference type="ChEBI" id="CHEBI:57287"/>
        <dbReference type="ChEBI" id="CHEBI:57288"/>
        <dbReference type="ChEBI" id="CHEBI:133398"/>
        <dbReference type="ChEBI" id="CHEBI:133399"/>
        <dbReference type="EC" id="2.3.1.258"/>
    </reaction>
</comment>
<comment type="catalytic activity">
    <reaction evidence="11">
        <text>N-terminal L-methionyl-L-threonyl-[protein] + acetyl-CoA = N-terminal N(alpha)-acetyl-L-methionyl-L-threonyl-[protein] + CoA + H(+)</text>
        <dbReference type="Rhea" id="RHEA:50576"/>
        <dbReference type="Rhea" id="RHEA-COMP:12732"/>
        <dbReference type="Rhea" id="RHEA-COMP:12733"/>
        <dbReference type="ChEBI" id="CHEBI:15378"/>
        <dbReference type="ChEBI" id="CHEBI:57287"/>
        <dbReference type="ChEBI" id="CHEBI:57288"/>
        <dbReference type="ChEBI" id="CHEBI:133404"/>
        <dbReference type="ChEBI" id="CHEBI:133405"/>
        <dbReference type="EC" id="2.3.1.258"/>
    </reaction>
</comment>
<evidence type="ECO:0000313" key="15">
    <source>
        <dbReference type="Proteomes" id="UP000663889"/>
    </source>
</evidence>
<protein>
    <recommendedName>
        <fullName evidence="3">N-terminal methionine N(alpha)-acetyltransferase NatE</fullName>
        <ecNumber evidence="3">2.3.1.258</ecNumber>
    </recommendedName>
</protein>
<evidence type="ECO:0000256" key="6">
    <source>
        <dbReference type="ARBA" id="ARBA00048490"/>
    </source>
</evidence>
<dbReference type="InterPro" id="IPR051556">
    <property type="entry name" value="N-term/lysine_N-AcTrnsfr"/>
</dbReference>
<dbReference type="Pfam" id="PF00583">
    <property type="entry name" value="Acetyltransf_1"/>
    <property type="match status" value="1"/>
</dbReference>
<accession>A0A815KMC6</accession>
<dbReference type="EC" id="2.3.1.258" evidence="3"/>
<evidence type="ECO:0000313" key="13">
    <source>
        <dbReference type="EMBL" id="CAF1395420.1"/>
    </source>
</evidence>
<evidence type="ECO:0000256" key="11">
    <source>
        <dbReference type="ARBA" id="ARBA00049454"/>
    </source>
</evidence>
<organism evidence="13 15">
    <name type="scientific">Rotaria sordida</name>
    <dbReference type="NCBI Taxonomy" id="392033"/>
    <lineage>
        <taxon>Eukaryota</taxon>
        <taxon>Metazoa</taxon>
        <taxon>Spiralia</taxon>
        <taxon>Gnathifera</taxon>
        <taxon>Rotifera</taxon>
        <taxon>Eurotatoria</taxon>
        <taxon>Bdelloidea</taxon>
        <taxon>Philodinida</taxon>
        <taxon>Philodinidae</taxon>
        <taxon>Rotaria</taxon>
    </lineage>
</organism>
<dbReference type="InterPro" id="IPR000182">
    <property type="entry name" value="GNAT_dom"/>
</dbReference>
<evidence type="ECO:0000256" key="10">
    <source>
        <dbReference type="ARBA" id="ARBA00049103"/>
    </source>
</evidence>
<keyword evidence="1" id="KW-0808">Transferase</keyword>
<dbReference type="GO" id="GO:0120518">
    <property type="term" value="F:protein N-terminal-methionine acetyltransferase activity"/>
    <property type="evidence" value="ECO:0007669"/>
    <property type="project" value="UniProtKB-EC"/>
</dbReference>
<feature type="domain" description="N-acetyltransferase" evidence="12">
    <location>
        <begin position="1"/>
        <end position="149"/>
    </location>
</feature>
<evidence type="ECO:0000256" key="3">
    <source>
        <dbReference type="ARBA" id="ARBA00039121"/>
    </source>
</evidence>
<keyword evidence="2" id="KW-0012">Acyltransferase</keyword>
<dbReference type="PANTHER" id="PTHR42919">
    <property type="entry name" value="N-ALPHA-ACETYLTRANSFERASE"/>
    <property type="match status" value="1"/>
</dbReference>
<sequence length="149" mass="17623">MIEISHNLNYPLYHLEDVLFPLFEKYYTNDSLRVTIESANHIWCAYENDKCVGCVLITDIGSYGGLYVLLFGVRKSEQRRGIGTYLLENIIKWSRKHGYMFIYLHTAYDNEDAIRLYEKVGFQKEFHQSKYTEQLPQCESDVLPMMLFI</sequence>
<evidence type="ECO:0000256" key="7">
    <source>
        <dbReference type="ARBA" id="ARBA00048618"/>
    </source>
</evidence>
<dbReference type="InterPro" id="IPR016181">
    <property type="entry name" value="Acyl_CoA_acyltransferase"/>
</dbReference>
<reference evidence="13" key="1">
    <citation type="submission" date="2021-02" db="EMBL/GenBank/DDBJ databases">
        <authorList>
            <person name="Nowell W R."/>
        </authorList>
    </citation>
    <scope>NUCLEOTIDE SEQUENCE</scope>
</reference>
<dbReference type="EMBL" id="CAJOBE010006890">
    <property type="protein sequence ID" value="CAF4020322.1"/>
    <property type="molecule type" value="Genomic_DNA"/>
</dbReference>
<dbReference type="Gene3D" id="3.40.630.30">
    <property type="match status" value="1"/>
</dbReference>
<evidence type="ECO:0000256" key="2">
    <source>
        <dbReference type="ARBA" id="ARBA00023315"/>
    </source>
</evidence>
<dbReference type="GO" id="GO:0031415">
    <property type="term" value="C:NatA complex"/>
    <property type="evidence" value="ECO:0007669"/>
    <property type="project" value="TreeGrafter"/>
</dbReference>
<comment type="catalytic activity">
    <reaction evidence="4">
        <text>N-terminal L-methionyl-L-seryl-[protein] + acetyl-CoA = N-terminal N(alpha)-acetyl-L-methionyl-L-seryl-[protein] + CoA + H(+)</text>
        <dbReference type="Rhea" id="RHEA:50568"/>
        <dbReference type="Rhea" id="RHEA-COMP:12728"/>
        <dbReference type="Rhea" id="RHEA-COMP:12729"/>
        <dbReference type="ChEBI" id="CHEBI:15378"/>
        <dbReference type="ChEBI" id="CHEBI:57287"/>
        <dbReference type="ChEBI" id="CHEBI:57288"/>
        <dbReference type="ChEBI" id="CHEBI:133400"/>
        <dbReference type="ChEBI" id="CHEBI:133401"/>
        <dbReference type="EC" id="2.3.1.258"/>
    </reaction>
</comment>